<dbReference type="EMBL" id="AAOE01000004">
    <property type="protein sequence ID" value="EAR10472.1"/>
    <property type="molecule type" value="Genomic_DNA"/>
</dbReference>
<dbReference type="OrthoDB" id="6198380at2"/>
<evidence type="ECO:0000313" key="2">
    <source>
        <dbReference type="Proteomes" id="UP000005953"/>
    </source>
</evidence>
<name>A4BBY7_9GAMM</name>
<accession>A4BBY7</accession>
<proteinExistence type="predicted"/>
<evidence type="ECO:0000313" key="1">
    <source>
        <dbReference type="EMBL" id="EAR10472.1"/>
    </source>
</evidence>
<comment type="caution">
    <text evidence="1">The sequence shown here is derived from an EMBL/GenBank/DDBJ whole genome shotgun (WGS) entry which is preliminary data.</text>
</comment>
<sequence length="125" mass="14731">MTKANVQRMHSETPLYSEGQFPPMPPRIRLAAHCYERVWWLTLVDPMEQPERLSPLVNRLASDVVTVRAQMRTRRRICFAVTTNGLEEQNEFEIAMRIMAMINREIGEIERVEDRPVTMWPISDF</sequence>
<dbReference type="HOGENOM" id="CLU_2034789_0_0_6"/>
<protein>
    <submittedName>
        <fullName evidence="1">Uncharacterized protein</fullName>
    </submittedName>
</protein>
<dbReference type="AlphaFoldDB" id="A4BBY7"/>
<organism evidence="1 2">
    <name type="scientific">Reinekea blandensis MED297</name>
    <dbReference type="NCBI Taxonomy" id="314283"/>
    <lineage>
        <taxon>Bacteria</taxon>
        <taxon>Pseudomonadati</taxon>
        <taxon>Pseudomonadota</taxon>
        <taxon>Gammaproteobacteria</taxon>
        <taxon>Oceanospirillales</taxon>
        <taxon>Saccharospirillaceae</taxon>
        <taxon>Reinekea</taxon>
    </lineage>
</organism>
<keyword evidence="2" id="KW-1185">Reference proteome</keyword>
<dbReference type="Proteomes" id="UP000005953">
    <property type="component" value="Unassembled WGS sequence"/>
</dbReference>
<dbReference type="RefSeq" id="WP_008046739.1">
    <property type="nucleotide sequence ID" value="NZ_CH724153.1"/>
</dbReference>
<reference evidence="1 2" key="1">
    <citation type="submission" date="2006-02" db="EMBL/GenBank/DDBJ databases">
        <authorList>
            <person name="Pinhassi J."/>
            <person name="Pedros-Alio C."/>
            <person name="Ferriera S."/>
            <person name="Johnson J."/>
            <person name="Kravitz S."/>
            <person name="Halpern A."/>
            <person name="Remington K."/>
            <person name="Beeson K."/>
            <person name="Tran B."/>
            <person name="Rogers Y.-H."/>
            <person name="Friedman R."/>
            <person name="Venter J.C."/>
        </authorList>
    </citation>
    <scope>NUCLEOTIDE SEQUENCE [LARGE SCALE GENOMIC DNA]</scope>
    <source>
        <strain evidence="1 2">MED297</strain>
    </source>
</reference>
<gene>
    <name evidence="1" type="ORF">MED297_01585</name>
</gene>